<accession>A0A9P4SKQ1</accession>
<dbReference type="OrthoDB" id="9977870at2759"/>
<feature type="compositionally biased region" description="Low complexity" evidence="1">
    <location>
        <begin position="42"/>
        <end position="52"/>
    </location>
</feature>
<gene>
    <name evidence="2" type="ORF">M501DRAFT_105509</name>
</gene>
<organism evidence="2 3">
    <name type="scientific">Patellaria atrata CBS 101060</name>
    <dbReference type="NCBI Taxonomy" id="1346257"/>
    <lineage>
        <taxon>Eukaryota</taxon>
        <taxon>Fungi</taxon>
        <taxon>Dikarya</taxon>
        <taxon>Ascomycota</taxon>
        <taxon>Pezizomycotina</taxon>
        <taxon>Dothideomycetes</taxon>
        <taxon>Dothideomycetes incertae sedis</taxon>
        <taxon>Patellariales</taxon>
        <taxon>Patellariaceae</taxon>
        <taxon>Patellaria</taxon>
    </lineage>
</organism>
<feature type="region of interest" description="Disordered" evidence="1">
    <location>
        <begin position="23"/>
        <end position="103"/>
    </location>
</feature>
<evidence type="ECO:0000313" key="3">
    <source>
        <dbReference type="Proteomes" id="UP000799429"/>
    </source>
</evidence>
<protein>
    <submittedName>
        <fullName evidence="2">Uncharacterized protein</fullName>
    </submittedName>
</protein>
<feature type="compositionally biased region" description="Acidic residues" evidence="1">
    <location>
        <begin position="117"/>
        <end position="132"/>
    </location>
</feature>
<feature type="region of interest" description="Disordered" evidence="1">
    <location>
        <begin position="115"/>
        <end position="138"/>
    </location>
</feature>
<dbReference type="Proteomes" id="UP000799429">
    <property type="component" value="Unassembled WGS sequence"/>
</dbReference>
<name>A0A9P4SKQ1_9PEZI</name>
<evidence type="ECO:0000256" key="1">
    <source>
        <dbReference type="SAM" id="MobiDB-lite"/>
    </source>
</evidence>
<keyword evidence="3" id="KW-1185">Reference proteome</keyword>
<comment type="caution">
    <text evidence="2">The sequence shown here is derived from an EMBL/GenBank/DDBJ whole genome shotgun (WGS) entry which is preliminary data.</text>
</comment>
<sequence length="138" mass="14971">MQSAAGMEIEVYGTGNAAADFVNESYALRPSSTPTRPHRHQQQQTRSHTPSRNTSNPSPRGSGWNLWGSRQSSLRRRGRGGEEGGTPSSSTMAGLSRDGSRTGAARVGLWARHVLDDPAEGEGEWGDSDSDWVDDRNF</sequence>
<dbReference type="AlphaFoldDB" id="A0A9P4SKQ1"/>
<dbReference type="EMBL" id="MU006089">
    <property type="protein sequence ID" value="KAF2843607.1"/>
    <property type="molecule type" value="Genomic_DNA"/>
</dbReference>
<proteinExistence type="predicted"/>
<reference evidence="2" key="1">
    <citation type="journal article" date="2020" name="Stud. Mycol.">
        <title>101 Dothideomycetes genomes: a test case for predicting lifestyles and emergence of pathogens.</title>
        <authorList>
            <person name="Haridas S."/>
            <person name="Albert R."/>
            <person name="Binder M."/>
            <person name="Bloem J."/>
            <person name="Labutti K."/>
            <person name="Salamov A."/>
            <person name="Andreopoulos B."/>
            <person name="Baker S."/>
            <person name="Barry K."/>
            <person name="Bills G."/>
            <person name="Bluhm B."/>
            <person name="Cannon C."/>
            <person name="Castanera R."/>
            <person name="Culley D."/>
            <person name="Daum C."/>
            <person name="Ezra D."/>
            <person name="Gonzalez J."/>
            <person name="Henrissat B."/>
            <person name="Kuo A."/>
            <person name="Liang C."/>
            <person name="Lipzen A."/>
            <person name="Lutzoni F."/>
            <person name="Magnuson J."/>
            <person name="Mondo S."/>
            <person name="Nolan M."/>
            <person name="Ohm R."/>
            <person name="Pangilinan J."/>
            <person name="Park H.-J."/>
            <person name="Ramirez L."/>
            <person name="Alfaro M."/>
            <person name="Sun H."/>
            <person name="Tritt A."/>
            <person name="Yoshinaga Y."/>
            <person name="Zwiers L.-H."/>
            <person name="Turgeon B."/>
            <person name="Goodwin S."/>
            <person name="Spatafora J."/>
            <person name="Crous P."/>
            <person name="Grigoriev I."/>
        </authorList>
    </citation>
    <scope>NUCLEOTIDE SEQUENCE</scope>
    <source>
        <strain evidence="2">CBS 101060</strain>
    </source>
</reference>
<evidence type="ECO:0000313" key="2">
    <source>
        <dbReference type="EMBL" id="KAF2843607.1"/>
    </source>
</evidence>